<evidence type="ECO:0000256" key="3">
    <source>
        <dbReference type="ARBA" id="ARBA00010617"/>
    </source>
</evidence>
<dbReference type="FunFam" id="1.10.630.10:FF:000026">
    <property type="entry name" value="Cytochrome P450 82C4"/>
    <property type="match status" value="1"/>
</dbReference>
<dbReference type="Gene3D" id="1.10.630.10">
    <property type="entry name" value="Cytochrome P450"/>
    <property type="match status" value="1"/>
</dbReference>
<gene>
    <name evidence="16" type="ORF">D8674_015551</name>
</gene>
<dbReference type="GO" id="GO:0016020">
    <property type="term" value="C:membrane"/>
    <property type="evidence" value="ECO:0007669"/>
    <property type="project" value="UniProtKB-SubCell"/>
</dbReference>
<evidence type="ECO:0000256" key="15">
    <source>
        <dbReference type="SAM" id="Phobius"/>
    </source>
</evidence>
<dbReference type="InterPro" id="IPR002401">
    <property type="entry name" value="Cyt_P450_E_grp-I"/>
</dbReference>
<evidence type="ECO:0000256" key="7">
    <source>
        <dbReference type="ARBA" id="ARBA00022989"/>
    </source>
</evidence>
<dbReference type="GO" id="GO:0020037">
    <property type="term" value="F:heme binding"/>
    <property type="evidence" value="ECO:0007669"/>
    <property type="project" value="InterPro"/>
</dbReference>
<proteinExistence type="inferred from homology"/>
<dbReference type="AlphaFoldDB" id="A0A5N5H0T9"/>
<keyword evidence="7 15" id="KW-1133">Transmembrane helix</keyword>
<name>A0A5N5H0T9_9ROSA</name>
<protein>
    <submittedName>
        <fullName evidence="16">Cytochrome P450 CYP82D47-like</fullName>
    </submittedName>
</protein>
<keyword evidence="5 15" id="KW-0812">Transmembrane</keyword>
<dbReference type="InterPro" id="IPR017972">
    <property type="entry name" value="Cyt_P450_CS"/>
</dbReference>
<reference evidence="16 17" key="1">
    <citation type="submission" date="2019-09" db="EMBL/GenBank/DDBJ databases">
        <authorList>
            <person name="Ou C."/>
        </authorList>
    </citation>
    <scope>NUCLEOTIDE SEQUENCE [LARGE SCALE GENOMIC DNA]</scope>
    <source>
        <strain evidence="16">S2</strain>
        <tissue evidence="16">Leaf</tissue>
    </source>
</reference>
<evidence type="ECO:0000256" key="10">
    <source>
        <dbReference type="ARBA" id="ARBA00023033"/>
    </source>
</evidence>
<feature type="transmembrane region" description="Helical" evidence="15">
    <location>
        <begin position="6"/>
        <end position="23"/>
    </location>
</feature>
<dbReference type="OrthoDB" id="2789670at2759"/>
<dbReference type="GO" id="GO:0005506">
    <property type="term" value="F:iron ion binding"/>
    <property type="evidence" value="ECO:0007669"/>
    <property type="project" value="InterPro"/>
</dbReference>
<dbReference type="InterPro" id="IPR050651">
    <property type="entry name" value="Plant_Cytochrome_P450_Monoox"/>
</dbReference>
<dbReference type="Proteomes" id="UP000327157">
    <property type="component" value="Chromosome 15"/>
</dbReference>
<keyword evidence="8 13" id="KW-0560">Oxidoreductase</keyword>
<comment type="similarity">
    <text evidence="3 13">Belongs to the cytochrome P450 family.</text>
</comment>
<dbReference type="Pfam" id="PF00067">
    <property type="entry name" value="p450"/>
    <property type="match status" value="1"/>
</dbReference>
<dbReference type="PRINTS" id="PR00385">
    <property type="entry name" value="P450"/>
</dbReference>
<dbReference type="EMBL" id="SMOL01000401">
    <property type="protein sequence ID" value="KAB2619682.1"/>
    <property type="molecule type" value="Genomic_DNA"/>
</dbReference>
<evidence type="ECO:0000256" key="14">
    <source>
        <dbReference type="SAM" id="Coils"/>
    </source>
</evidence>
<dbReference type="SUPFAM" id="SSF48264">
    <property type="entry name" value="Cytochrome P450"/>
    <property type="match status" value="1"/>
</dbReference>
<dbReference type="PRINTS" id="PR00463">
    <property type="entry name" value="EP450I"/>
</dbReference>
<dbReference type="GO" id="GO:0016705">
    <property type="term" value="F:oxidoreductase activity, acting on paired donors, with incorporation or reduction of molecular oxygen"/>
    <property type="evidence" value="ECO:0007669"/>
    <property type="project" value="InterPro"/>
</dbReference>
<keyword evidence="4 12" id="KW-0349">Heme</keyword>
<evidence type="ECO:0000256" key="12">
    <source>
        <dbReference type="PIRSR" id="PIRSR602401-1"/>
    </source>
</evidence>
<organism evidence="16 17">
    <name type="scientific">Pyrus ussuriensis x Pyrus communis</name>
    <dbReference type="NCBI Taxonomy" id="2448454"/>
    <lineage>
        <taxon>Eukaryota</taxon>
        <taxon>Viridiplantae</taxon>
        <taxon>Streptophyta</taxon>
        <taxon>Embryophyta</taxon>
        <taxon>Tracheophyta</taxon>
        <taxon>Spermatophyta</taxon>
        <taxon>Magnoliopsida</taxon>
        <taxon>eudicotyledons</taxon>
        <taxon>Gunneridae</taxon>
        <taxon>Pentapetalae</taxon>
        <taxon>rosids</taxon>
        <taxon>fabids</taxon>
        <taxon>Rosales</taxon>
        <taxon>Rosaceae</taxon>
        <taxon>Amygdaloideae</taxon>
        <taxon>Maleae</taxon>
        <taxon>Pyrus</taxon>
    </lineage>
</organism>
<comment type="caution">
    <text evidence="16">The sequence shown here is derived from an EMBL/GenBank/DDBJ whole genome shotgun (WGS) entry which is preliminary data.</text>
</comment>
<keyword evidence="10 13" id="KW-0503">Monooxygenase</keyword>
<evidence type="ECO:0000256" key="11">
    <source>
        <dbReference type="ARBA" id="ARBA00023136"/>
    </source>
</evidence>
<comment type="subcellular location">
    <subcellularLocation>
        <location evidence="2">Membrane</location>
    </subcellularLocation>
</comment>
<dbReference type="GO" id="GO:0004497">
    <property type="term" value="F:monooxygenase activity"/>
    <property type="evidence" value="ECO:0007669"/>
    <property type="project" value="UniProtKB-KW"/>
</dbReference>
<evidence type="ECO:0000313" key="17">
    <source>
        <dbReference type="Proteomes" id="UP000327157"/>
    </source>
</evidence>
<evidence type="ECO:0000256" key="5">
    <source>
        <dbReference type="ARBA" id="ARBA00022692"/>
    </source>
</evidence>
<keyword evidence="11 15" id="KW-0472">Membrane</keyword>
<keyword evidence="9 12" id="KW-0408">Iron</keyword>
<evidence type="ECO:0000256" key="4">
    <source>
        <dbReference type="ARBA" id="ARBA00022617"/>
    </source>
</evidence>
<keyword evidence="17" id="KW-1185">Reference proteome</keyword>
<feature type="coiled-coil region" evidence="14">
    <location>
        <begin position="342"/>
        <end position="372"/>
    </location>
</feature>
<reference evidence="17" key="2">
    <citation type="submission" date="2019-10" db="EMBL/GenBank/DDBJ databases">
        <title>A de novo genome assembly of a pear dwarfing rootstock.</title>
        <authorList>
            <person name="Wang F."/>
            <person name="Wang J."/>
            <person name="Li S."/>
            <person name="Zhang Y."/>
            <person name="Fang M."/>
            <person name="Ma L."/>
            <person name="Zhao Y."/>
            <person name="Jiang S."/>
        </authorList>
    </citation>
    <scope>NUCLEOTIDE SEQUENCE [LARGE SCALE GENOMIC DNA]</scope>
</reference>
<keyword evidence="6 12" id="KW-0479">Metal-binding</keyword>
<comment type="cofactor">
    <cofactor evidence="1 12">
        <name>heme</name>
        <dbReference type="ChEBI" id="CHEBI:30413"/>
    </cofactor>
</comment>
<evidence type="ECO:0000256" key="2">
    <source>
        <dbReference type="ARBA" id="ARBA00004370"/>
    </source>
</evidence>
<reference evidence="16 17" key="3">
    <citation type="submission" date="2019-11" db="EMBL/GenBank/DDBJ databases">
        <title>A de novo genome assembly of a pear dwarfing rootstock.</title>
        <authorList>
            <person name="Wang F."/>
            <person name="Wang J."/>
            <person name="Li S."/>
            <person name="Zhang Y."/>
            <person name="Fang M."/>
            <person name="Ma L."/>
            <person name="Zhao Y."/>
            <person name="Jiang S."/>
        </authorList>
    </citation>
    <scope>NUCLEOTIDE SEQUENCE [LARGE SCALE GENOMIC DNA]</scope>
    <source>
        <strain evidence="16">S2</strain>
        <tissue evidence="16">Leaf</tissue>
    </source>
</reference>
<dbReference type="InterPro" id="IPR036396">
    <property type="entry name" value="Cyt_P450_sf"/>
</dbReference>
<sequence>MDSLPYANSITAGLFTIIIVYYLSRRWRAANYKGKLSPPEAKGGWPIFGHLHLGPQPPHVILGNMADKYGPIFTINLGQHKALIVSSWEMAKQFFTTNDKVFATRPKHLAGKLLGYNYSMFGFSPYGPYWRHVRKIATVELLSNHRLELLRHVRESEVNACTKDLYDEWERNGGESDWVLVEMNRWFADVTLNIMYRVVVGKRFLGAATVEEKEENERCRKALRDFLRLSSEFVVSDKIPFLKWLDFGGIGKAMKATAKDLDVALQGWLEEHKQKRNSRSELNSGNVKDERDFMDTMLSVLGDVSAEGFPSTTIADTTIKATCLAAILGGTDPTTAVLTWVLSLLLNNREALKKAQEELDNQVGRERQVKESDVKNLVYLQAIIKETLRLYPPSPLSIPHECIEDCNVGSGTNYHVKTGTRLLVNIWKIHRNPNVWLDPFRFQPERFLTTHKDFDVRGQNFEFIPFGSGRRMCPGVSLGLQVVQLTLAQLLHGFEIATPSDEPVDMTESSGVTNMKATPLEVLLTPRLSAKLYEIN</sequence>
<evidence type="ECO:0000256" key="6">
    <source>
        <dbReference type="ARBA" id="ARBA00022723"/>
    </source>
</evidence>
<evidence type="ECO:0000256" key="1">
    <source>
        <dbReference type="ARBA" id="ARBA00001971"/>
    </source>
</evidence>
<feature type="binding site" description="axial binding residue" evidence="12">
    <location>
        <position position="473"/>
    </location>
    <ligand>
        <name>heme</name>
        <dbReference type="ChEBI" id="CHEBI:30413"/>
    </ligand>
    <ligandPart>
        <name>Fe</name>
        <dbReference type="ChEBI" id="CHEBI:18248"/>
    </ligandPart>
</feature>
<evidence type="ECO:0000256" key="13">
    <source>
        <dbReference type="RuleBase" id="RU000461"/>
    </source>
</evidence>
<evidence type="ECO:0000256" key="9">
    <source>
        <dbReference type="ARBA" id="ARBA00023004"/>
    </source>
</evidence>
<dbReference type="PANTHER" id="PTHR47947">
    <property type="entry name" value="CYTOCHROME P450 82C3-RELATED"/>
    <property type="match status" value="1"/>
</dbReference>
<dbReference type="InterPro" id="IPR001128">
    <property type="entry name" value="Cyt_P450"/>
</dbReference>
<evidence type="ECO:0000313" key="16">
    <source>
        <dbReference type="EMBL" id="KAB2619682.1"/>
    </source>
</evidence>
<dbReference type="PROSITE" id="PS00086">
    <property type="entry name" value="CYTOCHROME_P450"/>
    <property type="match status" value="1"/>
</dbReference>
<evidence type="ECO:0000256" key="8">
    <source>
        <dbReference type="ARBA" id="ARBA00023002"/>
    </source>
</evidence>
<dbReference type="CDD" id="cd20654">
    <property type="entry name" value="CYP82"/>
    <property type="match status" value="1"/>
</dbReference>
<accession>A0A5N5H0T9</accession>
<keyword evidence="14" id="KW-0175">Coiled coil</keyword>
<dbReference type="PANTHER" id="PTHR47947:SF26">
    <property type="entry name" value="CYTOCHROME P450"/>
    <property type="match status" value="1"/>
</dbReference>